<dbReference type="InterPro" id="IPR049254">
    <property type="entry name" value="Phage_tail_terminator"/>
</dbReference>
<dbReference type="Proteomes" id="UP000177894">
    <property type="component" value="Chromosome"/>
</dbReference>
<evidence type="ECO:0000313" key="4">
    <source>
        <dbReference type="Proteomes" id="UP000192478"/>
    </source>
</evidence>
<organism evidence="2 4">
    <name type="scientific">Clostridium formicaceticum</name>
    <dbReference type="NCBI Taxonomy" id="1497"/>
    <lineage>
        <taxon>Bacteria</taxon>
        <taxon>Bacillati</taxon>
        <taxon>Bacillota</taxon>
        <taxon>Clostridia</taxon>
        <taxon>Eubacteriales</taxon>
        <taxon>Clostridiaceae</taxon>
        <taxon>Clostridium</taxon>
    </lineage>
</organism>
<evidence type="ECO:0000313" key="3">
    <source>
        <dbReference type="Proteomes" id="UP000177894"/>
    </source>
</evidence>
<dbReference type="Proteomes" id="UP000192478">
    <property type="component" value="Chromosome"/>
</dbReference>
<protein>
    <submittedName>
        <fullName evidence="2">Uncharacterized protein</fullName>
    </submittedName>
</protein>
<dbReference type="EMBL" id="CP020559">
    <property type="protein sequence ID" value="ARE87113.1"/>
    <property type="molecule type" value="Genomic_DNA"/>
</dbReference>
<gene>
    <name evidence="1" type="ORF">BJL90_12885</name>
    <name evidence="2" type="ORF">CLFO_14990</name>
</gene>
<reference evidence="2 4" key="2">
    <citation type="submission" date="2017-03" db="EMBL/GenBank/DDBJ databases">
        <title>Complete sequence of Clostridium formicaceticum DSM 92.</title>
        <authorList>
            <person name="Poehlein A."/>
            <person name="Karl M."/>
            <person name="Bengelsdorf F.R."/>
            <person name="Duerre P."/>
            <person name="Daniel R."/>
        </authorList>
    </citation>
    <scope>NUCLEOTIDE SEQUENCE [LARGE SCALE GENOMIC DNA]</scope>
    <source>
        <strain evidence="2 4">DSM 92</strain>
    </source>
</reference>
<dbReference type="KEGG" id="cfm:BJL90_12885"/>
<accession>A0AAC9RLB4</accession>
<evidence type="ECO:0000313" key="2">
    <source>
        <dbReference type="EMBL" id="ARE87113.1"/>
    </source>
</evidence>
<sequence>MVKYKEIHKAIVNKIKSKFEDIEVTSTDVAEGITRPSFFISFDNLKATDFMNEALDREITVRLYYFPRDKHKNKIELLNMQDDLNDLFLKDNTLKINQCTNAEIEELALDIVDKVLHCYFDLRLSEEYDRSEQEHEVENIEELQIGRI</sequence>
<dbReference type="AlphaFoldDB" id="A0AAC9RLB4"/>
<dbReference type="RefSeq" id="WP_070968676.1">
    <property type="nucleotide sequence ID" value="NZ_CP017603.1"/>
</dbReference>
<dbReference type="Pfam" id="PF20765">
    <property type="entry name" value="Phage_tail_terminator_8"/>
    <property type="match status" value="1"/>
</dbReference>
<dbReference type="EMBL" id="CP017603">
    <property type="protein sequence ID" value="AOY76682.1"/>
    <property type="molecule type" value="Genomic_DNA"/>
</dbReference>
<keyword evidence="3" id="KW-1185">Reference proteome</keyword>
<proteinExistence type="predicted"/>
<evidence type="ECO:0000313" key="1">
    <source>
        <dbReference type="EMBL" id="AOY76682.1"/>
    </source>
</evidence>
<name>A0AAC9RLB4_9CLOT</name>
<reference evidence="1 3" key="1">
    <citation type="submission" date="2016-10" db="EMBL/GenBank/DDBJ databases">
        <title>Complete Genome Sequence of Acetogen Clostridium formicoaceticum ATCC 27076.</title>
        <authorList>
            <person name="Bao T."/>
            <person name="Cheng C."/>
            <person name="Zhao J."/>
            <person name="Yang S.-T."/>
            <person name="Wang J."/>
            <person name="Wang M."/>
        </authorList>
    </citation>
    <scope>NUCLEOTIDE SEQUENCE [LARGE SCALE GENOMIC DNA]</scope>
    <source>
        <strain evidence="1 3">ATCC 27076</strain>
    </source>
</reference>